<feature type="domain" description="Aminoacyl-transfer RNA synthetases class-II family profile" evidence="13">
    <location>
        <begin position="274"/>
        <end position="604"/>
    </location>
</feature>
<dbReference type="STRING" id="263820.PTO0594"/>
<feature type="binding site" evidence="12">
    <location>
        <position position="581"/>
    </location>
    <ligand>
        <name>Zn(2+)</name>
        <dbReference type="ChEBI" id="CHEBI:29105"/>
        <note>catalytic</note>
    </ligand>
</feature>
<organism evidence="14 15">
    <name type="scientific">Picrophilus torridus (strain ATCC 700027 / DSM 9790 / JCM 10055 / NBRC 100828 / KAW 2/3)</name>
    <dbReference type="NCBI Taxonomy" id="1122961"/>
    <lineage>
        <taxon>Archaea</taxon>
        <taxon>Methanobacteriati</taxon>
        <taxon>Thermoplasmatota</taxon>
        <taxon>Thermoplasmata</taxon>
        <taxon>Thermoplasmatales</taxon>
        <taxon>Picrophilaceae</taxon>
        <taxon>Picrophilus</taxon>
    </lineage>
</organism>
<keyword evidence="10 12" id="KW-0030">Aminoacyl-tRNA synthetase</keyword>
<feature type="binding site" evidence="12">
    <location>
        <position position="418"/>
    </location>
    <ligand>
        <name>Zn(2+)</name>
        <dbReference type="ChEBI" id="CHEBI:29105"/>
        <note>catalytic</note>
    </ligand>
</feature>
<dbReference type="Pfam" id="PF07973">
    <property type="entry name" value="tRNA_SAD"/>
    <property type="match status" value="1"/>
</dbReference>
<keyword evidence="7 12" id="KW-0862">Zinc</keyword>
<keyword evidence="6 12" id="KW-0547">Nucleotide-binding</keyword>
<evidence type="ECO:0000313" key="15">
    <source>
        <dbReference type="Proteomes" id="UP000000438"/>
    </source>
</evidence>
<evidence type="ECO:0000256" key="1">
    <source>
        <dbReference type="ARBA" id="ARBA00004496"/>
    </source>
</evidence>
<evidence type="ECO:0000256" key="12">
    <source>
        <dbReference type="HAMAP-Rule" id="MF_00184"/>
    </source>
</evidence>
<dbReference type="Pfam" id="PF00587">
    <property type="entry name" value="tRNA-synt_2b"/>
    <property type="match status" value="1"/>
</dbReference>
<dbReference type="Pfam" id="PF03129">
    <property type="entry name" value="HGTP_anticodon"/>
    <property type="match status" value="1"/>
</dbReference>
<dbReference type="PATRIC" id="fig|263820.9.peg.624"/>
<feature type="binding site" evidence="12">
    <location>
        <position position="367"/>
    </location>
    <ligand>
        <name>Zn(2+)</name>
        <dbReference type="ChEBI" id="CHEBI:29105"/>
        <note>catalytic</note>
    </ligand>
</feature>
<dbReference type="Gene3D" id="3.30.980.10">
    <property type="entry name" value="Threonyl-trna Synthetase, Chain A, domain 2"/>
    <property type="match status" value="1"/>
</dbReference>
<proteinExistence type="inferred from homology"/>
<comment type="catalytic activity">
    <reaction evidence="11 12">
        <text>tRNA(Thr) + L-threonine + ATP = L-threonyl-tRNA(Thr) + AMP + diphosphate + H(+)</text>
        <dbReference type="Rhea" id="RHEA:24624"/>
        <dbReference type="Rhea" id="RHEA-COMP:9670"/>
        <dbReference type="Rhea" id="RHEA-COMP:9704"/>
        <dbReference type="ChEBI" id="CHEBI:15378"/>
        <dbReference type="ChEBI" id="CHEBI:30616"/>
        <dbReference type="ChEBI" id="CHEBI:33019"/>
        <dbReference type="ChEBI" id="CHEBI:57926"/>
        <dbReference type="ChEBI" id="CHEBI:78442"/>
        <dbReference type="ChEBI" id="CHEBI:78534"/>
        <dbReference type="ChEBI" id="CHEBI:456215"/>
        <dbReference type="EC" id="6.1.1.3"/>
    </reaction>
</comment>
<dbReference type="GO" id="GO:0004829">
    <property type="term" value="F:threonine-tRNA ligase activity"/>
    <property type="evidence" value="ECO:0007669"/>
    <property type="project" value="UniProtKB-UniRule"/>
</dbReference>
<dbReference type="InParanoid" id="Q6L1H3"/>
<evidence type="ECO:0000256" key="3">
    <source>
        <dbReference type="ARBA" id="ARBA00022555"/>
    </source>
</evidence>
<evidence type="ECO:0000256" key="9">
    <source>
        <dbReference type="ARBA" id="ARBA00022917"/>
    </source>
</evidence>
<dbReference type="FunFam" id="3.30.980.10:FF:000005">
    <property type="entry name" value="Threonyl-tRNA synthetase, mitochondrial"/>
    <property type="match status" value="1"/>
</dbReference>
<dbReference type="SUPFAM" id="SSF52954">
    <property type="entry name" value="Class II aaRS ABD-related"/>
    <property type="match status" value="1"/>
</dbReference>
<evidence type="ECO:0000256" key="4">
    <source>
        <dbReference type="ARBA" id="ARBA00022598"/>
    </source>
</evidence>
<dbReference type="Proteomes" id="UP000000438">
    <property type="component" value="Chromosome"/>
</dbReference>
<reference evidence="14 15" key="1">
    <citation type="journal article" date="2004" name="Proc. Natl. Acad. Sci. U.S.A.">
        <title>Genome sequence of Picrophilus torridus and its implications for life around pH 0.</title>
        <authorList>
            <person name="Futterer O."/>
            <person name="Angelov A."/>
            <person name="Liesegang H."/>
            <person name="Gottschalk G."/>
            <person name="Schleper C."/>
            <person name="Schepers B."/>
            <person name="Dock C."/>
            <person name="Antranikian G."/>
            <person name="Liebl W."/>
        </authorList>
    </citation>
    <scope>NUCLEOTIDE SEQUENCE [LARGE SCALE GENOMIC DNA]</scope>
    <source>
        <strain evidence="15">ATCC 700027 / DSM 9790 / JCM 10055 / NBRC 100828</strain>
    </source>
</reference>
<evidence type="ECO:0000256" key="10">
    <source>
        <dbReference type="ARBA" id="ARBA00023146"/>
    </source>
</evidence>
<name>Q6L1H3_PICTO</name>
<gene>
    <name evidence="12" type="primary">thrS</name>
    <name evidence="14" type="ordered locus">PTO0594</name>
</gene>
<dbReference type="PANTHER" id="PTHR11451:SF44">
    <property type="entry name" value="THREONINE--TRNA LIGASE, CHLOROPLASTIC_MITOCHONDRIAL 2"/>
    <property type="match status" value="1"/>
</dbReference>
<dbReference type="eggNOG" id="arCOG00401">
    <property type="taxonomic scope" value="Archaea"/>
</dbReference>
<dbReference type="EC" id="6.1.1.3" evidence="12"/>
<dbReference type="SUPFAM" id="SSF55186">
    <property type="entry name" value="ThrRS/AlaRS common domain"/>
    <property type="match status" value="1"/>
</dbReference>
<keyword evidence="9 12" id="KW-0648">Protein biosynthesis</keyword>
<dbReference type="CDD" id="cd00860">
    <property type="entry name" value="ThrRS_anticodon"/>
    <property type="match status" value="1"/>
</dbReference>
<dbReference type="InterPro" id="IPR045864">
    <property type="entry name" value="aa-tRNA-synth_II/BPL/LPL"/>
</dbReference>
<sequence>MLPSGIASLKFFICFNIRFIFSKSLPFTITLCMPCNINILIKYLQRMADIILKVTKGQKFSDLVPEKLNQRIVAARMNKRLFDLSDSVPEDGDAELIDVYSDDGLIILRHSAAHVLANAVVELYNALPNTSNENQEGFYYDFDMQPISTDDFPKIEDKMKDIIDKNIKIEKYTMKKDDILNLFKNNPYKIDKINKNADDDATVYREGDYYEFCRGPHVPSTGFIKAFKLLSIASTTYNGEINGKRMIRIYGTAFPDKKMLNEFLKNREEAMKRDHRRIGQEMDLFIFDTERAPGMPFYTPNGAVIRNELIKYMGEINARNNWQEVWTAHVFRDLIWKQSGHYDKYKNDMFLFQLENGEHYGLKPMNCPGHITIFQRGIYSYRDMPVKYCEPGTVYRYEKSGEMGGLTRPRGFTIDDGHGFLRQDQILEEVSSLLGMIHEVFNTILGNVEFSFDLSVMDKNSPENYLIEYKCRNCGNVFMLRAGSSKIECPKCSSKDLEMDFSMWDAATENLRKALESRNLNYKEYPGEAAFYGPKIDVHVKDALNRFWQLSTIQLDFFMPINFDLYYINSDGKKERPVIIHRAIYGSYERFIAILLEHYNGKLPTWLSPIQSYVIPVSENYNEYAESINSLFVKNNIRSKIDLSSETISKKIKMIRKMRPSYIIVVGEKEEHNKSVSIRNRKDKTIEMPVNEFIEKIKDEISSREINQMF</sequence>
<dbReference type="GO" id="GO:0046872">
    <property type="term" value="F:metal ion binding"/>
    <property type="evidence" value="ECO:0007669"/>
    <property type="project" value="UniProtKB-KW"/>
</dbReference>
<dbReference type="Gene3D" id="3.40.50.800">
    <property type="entry name" value="Anticodon-binding domain"/>
    <property type="match status" value="1"/>
</dbReference>
<dbReference type="SMART" id="SM00863">
    <property type="entry name" value="tRNA_SAD"/>
    <property type="match status" value="1"/>
</dbReference>
<evidence type="ECO:0000256" key="2">
    <source>
        <dbReference type="ARBA" id="ARBA00008226"/>
    </source>
</evidence>
<dbReference type="PROSITE" id="PS50862">
    <property type="entry name" value="AA_TRNA_LIGASE_II"/>
    <property type="match status" value="1"/>
</dbReference>
<dbReference type="KEGG" id="pto:PTO0594"/>
<keyword evidence="3 12" id="KW-0820">tRNA-binding</keyword>
<protein>
    <recommendedName>
        <fullName evidence="12">Threonine--tRNA ligase</fullName>
        <ecNumber evidence="12">6.1.1.3</ecNumber>
    </recommendedName>
    <alternativeName>
        <fullName evidence="12">Threonyl-tRNA synthetase</fullName>
        <shortName evidence="12">ThrRS</shortName>
    </alternativeName>
</protein>
<evidence type="ECO:0000256" key="11">
    <source>
        <dbReference type="ARBA" id="ARBA00049515"/>
    </source>
</evidence>
<dbReference type="InterPro" id="IPR004154">
    <property type="entry name" value="Anticodon-bd"/>
</dbReference>
<keyword evidence="5 12" id="KW-0479">Metal-binding</keyword>
<comment type="caution">
    <text evidence="12">Lacks conserved residue(s) required for the propagation of feature annotation.</text>
</comment>
<evidence type="ECO:0000256" key="7">
    <source>
        <dbReference type="ARBA" id="ARBA00022833"/>
    </source>
</evidence>
<dbReference type="PaxDb" id="263820-PTO0594"/>
<dbReference type="AlphaFoldDB" id="Q6L1H3"/>
<dbReference type="HOGENOM" id="CLU_008554_0_1_2"/>
<evidence type="ECO:0000259" key="13">
    <source>
        <dbReference type="PROSITE" id="PS50862"/>
    </source>
</evidence>
<dbReference type="InterPro" id="IPR002314">
    <property type="entry name" value="aa-tRNA-synt_IIb"/>
</dbReference>
<dbReference type="GO" id="GO:0002161">
    <property type="term" value="F:aminoacyl-tRNA deacylase activity"/>
    <property type="evidence" value="ECO:0007669"/>
    <property type="project" value="UniProtKB-ARBA"/>
</dbReference>
<dbReference type="InterPro" id="IPR047246">
    <property type="entry name" value="ThrRS_anticodon"/>
</dbReference>
<evidence type="ECO:0000256" key="8">
    <source>
        <dbReference type="ARBA" id="ARBA00022840"/>
    </source>
</evidence>
<dbReference type="PRINTS" id="PR01047">
    <property type="entry name" value="TRNASYNTHTHR"/>
</dbReference>
<dbReference type="Gene3D" id="3.30.930.10">
    <property type="entry name" value="Bira Bifunctional Protein, Domain 2"/>
    <property type="match status" value="1"/>
</dbReference>
<accession>Q6L1H3</accession>
<dbReference type="GO" id="GO:0006435">
    <property type="term" value="P:threonyl-tRNA aminoacylation"/>
    <property type="evidence" value="ECO:0007669"/>
    <property type="project" value="UniProtKB-UniRule"/>
</dbReference>
<dbReference type="InterPro" id="IPR018163">
    <property type="entry name" value="Thr/Ala-tRNA-synth_IIc_edit"/>
</dbReference>
<dbReference type="HAMAP" id="MF_00184">
    <property type="entry name" value="Thr_tRNA_synth"/>
    <property type="match status" value="1"/>
</dbReference>
<keyword evidence="12" id="KW-0694">RNA-binding</keyword>
<comment type="subcellular location">
    <subcellularLocation>
        <location evidence="1 12">Cytoplasm</location>
    </subcellularLocation>
</comment>
<dbReference type="EMBL" id="AE017261">
    <property type="protein sequence ID" value="AAT43179.1"/>
    <property type="molecule type" value="Genomic_DNA"/>
</dbReference>
<comment type="similarity">
    <text evidence="2 12">Belongs to the class-II aminoacyl-tRNA synthetase family.</text>
</comment>
<dbReference type="FunCoup" id="Q6L1H3">
    <property type="interactions" value="200"/>
</dbReference>
<dbReference type="InterPro" id="IPR006195">
    <property type="entry name" value="aa-tRNA-synth_II"/>
</dbReference>
<dbReference type="PANTHER" id="PTHR11451">
    <property type="entry name" value="THREONINE-TRNA LIGASE"/>
    <property type="match status" value="1"/>
</dbReference>
<keyword evidence="12" id="KW-0963">Cytoplasm</keyword>
<dbReference type="SUPFAM" id="SSF55681">
    <property type="entry name" value="Class II aaRS and biotin synthetases"/>
    <property type="match status" value="1"/>
</dbReference>
<dbReference type="CDD" id="cd00771">
    <property type="entry name" value="ThrRS_core"/>
    <property type="match status" value="1"/>
</dbReference>
<comment type="subunit">
    <text evidence="12">Homodimer.</text>
</comment>
<evidence type="ECO:0000256" key="5">
    <source>
        <dbReference type="ARBA" id="ARBA00022723"/>
    </source>
</evidence>
<dbReference type="GO" id="GO:0005524">
    <property type="term" value="F:ATP binding"/>
    <property type="evidence" value="ECO:0007669"/>
    <property type="project" value="UniProtKB-UniRule"/>
</dbReference>
<evidence type="ECO:0000256" key="6">
    <source>
        <dbReference type="ARBA" id="ARBA00022741"/>
    </source>
</evidence>
<comment type="cofactor">
    <cofactor evidence="12">
        <name>Zn(2+)</name>
        <dbReference type="ChEBI" id="CHEBI:29105"/>
    </cofactor>
    <text evidence="12">Binds 1 zinc ion per subunit.</text>
</comment>
<dbReference type="InterPro" id="IPR036621">
    <property type="entry name" value="Anticodon-bd_dom_sf"/>
</dbReference>
<dbReference type="FunFam" id="3.30.930.10:FF:000002">
    <property type="entry name" value="Threonine--tRNA ligase"/>
    <property type="match status" value="2"/>
</dbReference>
<dbReference type="InterPro" id="IPR012947">
    <property type="entry name" value="tRNA_SAD"/>
</dbReference>
<dbReference type="GO" id="GO:0005737">
    <property type="term" value="C:cytoplasm"/>
    <property type="evidence" value="ECO:0007669"/>
    <property type="project" value="UniProtKB-SubCell"/>
</dbReference>
<keyword evidence="8 12" id="KW-0067">ATP-binding</keyword>
<dbReference type="InterPro" id="IPR033728">
    <property type="entry name" value="ThrRS_core"/>
</dbReference>
<dbReference type="GO" id="GO:0000049">
    <property type="term" value="F:tRNA binding"/>
    <property type="evidence" value="ECO:0007669"/>
    <property type="project" value="UniProtKB-KW"/>
</dbReference>
<evidence type="ECO:0000313" key="14">
    <source>
        <dbReference type="EMBL" id="AAT43179.1"/>
    </source>
</evidence>
<dbReference type="InterPro" id="IPR002320">
    <property type="entry name" value="Thr-tRNA-ligase_IIa"/>
</dbReference>
<keyword evidence="4 12" id="KW-0436">Ligase</keyword>